<dbReference type="AlphaFoldDB" id="A0AAQ3JML8"/>
<dbReference type="PANTHER" id="PTHR13091">
    <property type="entry name" value="AMPLIFIED IN BREAST CANCER 2-RELATED"/>
    <property type="match status" value="1"/>
</dbReference>
<proteinExistence type="inferred from homology"/>
<organism evidence="5 6">
    <name type="scientific">Canna indica</name>
    <name type="common">Indian-shot</name>
    <dbReference type="NCBI Taxonomy" id="4628"/>
    <lineage>
        <taxon>Eukaryota</taxon>
        <taxon>Viridiplantae</taxon>
        <taxon>Streptophyta</taxon>
        <taxon>Embryophyta</taxon>
        <taxon>Tracheophyta</taxon>
        <taxon>Spermatophyta</taxon>
        <taxon>Magnoliopsida</taxon>
        <taxon>Liliopsida</taxon>
        <taxon>Zingiberales</taxon>
        <taxon>Cannaceae</taxon>
        <taxon>Canna</taxon>
    </lineage>
</organism>
<feature type="region of interest" description="Disordered" evidence="4">
    <location>
        <begin position="840"/>
        <end position="861"/>
    </location>
</feature>
<keyword evidence="2" id="KW-0866">Nonsense-mediated mRNA decay</keyword>
<dbReference type="Pfam" id="PF10220">
    <property type="entry name" value="Smg8_Smg9"/>
    <property type="match status" value="3"/>
</dbReference>
<evidence type="ECO:0000256" key="2">
    <source>
        <dbReference type="ARBA" id="ARBA00023161"/>
    </source>
</evidence>
<protein>
    <recommendedName>
        <fullName evidence="3">Nonsense-mediated mRNA decay factor SMG8</fullName>
    </recommendedName>
</protein>
<feature type="region of interest" description="Disordered" evidence="4">
    <location>
        <begin position="1"/>
        <end position="57"/>
    </location>
</feature>
<sequence>MAQPNPSPSVRVLVRPPLPTSSATASPSFSAPVSAATTTSTSTPATSPSPPPPPPEGVVVVGFVGSRPSIDPTHLINRILDGNVFGSGNFDKGLFASRPELGRRGEEWFRSRRISYHHDKEKGMVFLQFSSSLSPLSLLCTPRTDKGENGTVSASEECEADDLRGILFMFSVCHVIIFIQEGLRFDTQILKRFRMLQNAKHALAPFIRSKVAPAVSNIPSNFSLNAAARISSVSPPSRRAGVTNRHGSSICLMSGSGSSSSVLPGHCTPVILFVFVDDLLDGSNSSSNPEDSNDAPSLAQISNAGGLSKPPMSLKGSGAVVVLARPASKIEGSFKKKLQSSLETQLRILIKRCRTLVGLEHSSRSAAGPNTLPLFLLDASKLVATLDRSMIQRGEPLDFITDLIEDAMNSKRALDIFSLENQCQNLNNEDVQAIKDFLYRQAENLRGRGLPSNASSGSVAGVGMVAVAAAAAAASAAAGKPLSAPELPSLEQWLSLSNLILESLLSIKDSYADEDRKVTESSVDFEKANESQDNQISAEHTKSVAAAISCLESSKDLNFKFSILWCQKALPAAKDVYLDGLPPFYPTALHRVHLERALHVFSSMVKGPAAQTFARKLEEECTMIWESGRQLCDTVSLTGKPCMHQTHDEEKQHSSGYVFLHACACGRSRRLRDDPFEFESANITFSCFANCENLLPTLVLPRVSHFESLFQNSWRLMRIAGAKYYKPSKGLLQTGFSATEKYLSKWVISLEKQREVNNLPSSIVCKSSSTNAMPDSKLSPILNEEVNKNGTGLLQREPKPDKSGNVRKKPEVAPVSDSNISFGKGLPSFPMKKPFSEVVAGTSSADPFPSLQQKKPPKTSVEKSVRKLVAADQIGNRVSIAENREGPQRTERIPTTESVIKTATNGQIDGNPFLQIGSNIVPVNVGGEKIFKDEKQVVVYVGFEHECPHGHRFLLSLDHLKELEPNSSLDELPSSTESSVQKSETKNGLYEKDPENLLGTVAATNNANRTSRSTETSAKYNDQHGSITLLSRSGMERFEPANELPLPAGYEQKLDKNISHVRLDDGGPAFSILNRKLPVYMNCPYCRNSARKDQKIKFADTISQLQRIFIVTPQFPTILGTCPVIQFGDSCLPPILNSEQQSQFSLGCQIILPPESFLTLKLPFVYGVKMDDGSLQPINYLKSKPELTAWLVEGTTLQVVSMGNEDDEMTQSAKGQ</sequence>
<evidence type="ECO:0000256" key="1">
    <source>
        <dbReference type="ARBA" id="ARBA00006443"/>
    </source>
</evidence>
<feature type="compositionally biased region" description="Polar residues" evidence="4">
    <location>
        <begin position="1002"/>
        <end position="1020"/>
    </location>
</feature>
<keyword evidence="6" id="KW-1185">Reference proteome</keyword>
<accession>A0AAQ3JML8</accession>
<dbReference type="GO" id="GO:0000184">
    <property type="term" value="P:nuclear-transcribed mRNA catabolic process, nonsense-mediated decay"/>
    <property type="evidence" value="ECO:0007669"/>
    <property type="project" value="UniProtKB-KW"/>
</dbReference>
<name>A0AAQ3JML8_9LILI</name>
<dbReference type="EMBL" id="CP136890">
    <property type="protein sequence ID" value="WOK92781.1"/>
    <property type="molecule type" value="Genomic_DNA"/>
</dbReference>
<evidence type="ECO:0000256" key="3">
    <source>
        <dbReference type="ARBA" id="ARBA00029509"/>
    </source>
</evidence>
<feature type="region of interest" description="Disordered" evidence="4">
    <location>
        <begin position="789"/>
        <end position="819"/>
    </location>
</feature>
<comment type="similarity">
    <text evidence="1">Belongs to the SMG8 family.</text>
</comment>
<feature type="region of interest" description="Disordered" evidence="4">
    <location>
        <begin position="966"/>
        <end position="991"/>
    </location>
</feature>
<gene>
    <name evidence="5" type="ORF">Cni_G01473</name>
</gene>
<feature type="compositionally biased region" description="Polar residues" evidence="4">
    <location>
        <begin position="966"/>
        <end position="982"/>
    </location>
</feature>
<dbReference type="Proteomes" id="UP001327560">
    <property type="component" value="Chromosome 1"/>
</dbReference>
<feature type="compositionally biased region" description="Pro residues" evidence="4">
    <location>
        <begin position="47"/>
        <end position="56"/>
    </location>
</feature>
<feature type="region of interest" description="Disordered" evidence="4">
    <location>
        <begin position="1001"/>
        <end position="1020"/>
    </location>
</feature>
<evidence type="ECO:0000313" key="5">
    <source>
        <dbReference type="EMBL" id="WOK92781.1"/>
    </source>
</evidence>
<evidence type="ECO:0000256" key="4">
    <source>
        <dbReference type="SAM" id="MobiDB-lite"/>
    </source>
</evidence>
<dbReference type="PANTHER" id="PTHR13091:SF0">
    <property type="entry name" value="NONSENSE-MEDIATED MRNA DECAY FACTOR SMG8"/>
    <property type="match status" value="1"/>
</dbReference>
<evidence type="ECO:0000313" key="6">
    <source>
        <dbReference type="Proteomes" id="UP001327560"/>
    </source>
</evidence>
<feature type="compositionally biased region" description="Basic and acidic residues" evidence="4">
    <location>
        <begin position="796"/>
        <end position="811"/>
    </location>
</feature>
<dbReference type="InterPro" id="IPR019354">
    <property type="entry name" value="SMG8-like"/>
</dbReference>
<feature type="compositionally biased region" description="Low complexity" evidence="4">
    <location>
        <begin position="8"/>
        <end position="46"/>
    </location>
</feature>
<feature type="compositionally biased region" description="Polar residues" evidence="4">
    <location>
        <begin position="841"/>
        <end position="853"/>
    </location>
</feature>
<reference evidence="5 6" key="1">
    <citation type="submission" date="2023-10" db="EMBL/GenBank/DDBJ databases">
        <title>Chromosome-scale genome assembly provides insights into flower coloration mechanisms of Canna indica.</title>
        <authorList>
            <person name="Li C."/>
        </authorList>
    </citation>
    <scope>NUCLEOTIDE SEQUENCE [LARGE SCALE GENOMIC DNA]</scope>
    <source>
        <tissue evidence="5">Flower</tissue>
    </source>
</reference>